<feature type="non-terminal residue" evidence="1">
    <location>
        <position position="76"/>
    </location>
</feature>
<dbReference type="AlphaFoldDB" id="A0A0B6YMU9"/>
<accession>A0A0B6YMU9</accession>
<evidence type="ECO:0000313" key="1">
    <source>
        <dbReference type="EMBL" id="CEK56815.1"/>
    </source>
</evidence>
<reference evidence="1" key="1">
    <citation type="submission" date="2014-12" db="EMBL/GenBank/DDBJ databases">
        <title>Insight into the proteome of Arion vulgaris.</title>
        <authorList>
            <person name="Aradska J."/>
            <person name="Bulat T."/>
            <person name="Smidak R."/>
            <person name="Sarate P."/>
            <person name="Gangsoo J."/>
            <person name="Sialana F."/>
            <person name="Bilban M."/>
            <person name="Lubec G."/>
        </authorList>
    </citation>
    <scope>NUCLEOTIDE SEQUENCE</scope>
    <source>
        <tissue evidence="1">Skin</tissue>
    </source>
</reference>
<sequence>GSKVNVHKLMKEKNKTVSVVDLCQSQQFEKCDKMRDLSIAENEVSNINTDTFMSKLSLMNSPVSGYVAVVTKEDLT</sequence>
<proteinExistence type="predicted"/>
<name>A0A0B6YMU9_9EUPU</name>
<protein>
    <submittedName>
        <fullName evidence="1">Uncharacterized protein</fullName>
    </submittedName>
</protein>
<feature type="non-terminal residue" evidence="1">
    <location>
        <position position="1"/>
    </location>
</feature>
<gene>
    <name evidence="1" type="primary">ORF28595</name>
</gene>
<dbReference type="EMBL" id="HACG01009950">
    <property type="protein sequence ID" value="CEK56815.1"/>
    <property type="molecule type" value="Transcribed_RNA"/>
</dbReference>
<organism evidence="1">
    <name type="scientific">Arion vulgaris</name>
    <dbReference type="NCBI Taxonomy" id="1028688"/>
    <lineage>
        <taxon>Eukaryota</taxon>
        <taxon>Metazoa</taxon>
        <taxon>Spiralia</taxon>
        <taxon>Lophotrochozoa</taxon>
        <taxon>Mollusca</taxon>
        <taxon>Gastropoda</taxon>
        <taxon>Heterobranchia</taxon>
        <taxon>Euthyneura</taxon>
        <taxon>Panpulmonata</taxon>
        <taxon>Eupulmonata</taxon>
        <taxon>Stylommatophora</taxon>
        <taxon>Helicina</taxon>
        <taxon>Arionoidea</taxon>
        <taxon>Arionidae</taxon>
        <taxon>Arion</taxon>
    </lineage>
</organism>